<gene>
    <name evidence="2" type="ORF">L0M17_03415</name>
</gene>
<dbReference type="InterPro" id="IPR001387">
    <property type="entry name" value="Cro/C1-type_HTH"/>
</dbReference>
<dbReference type="PANTHER" id="PTHR35010">
    <property type="entry name" value="BLL4672 PROTEIN-RELATED"/>
    <property type="match status" value="1"/>
</dbReference>
<dbReference type="InterPro" id="IPR041413">
    <property type="entry name" value="MLTR_LBD"/>
</dbReference>
<name>A0ABS9TX95_9MICC</name>
<feature type="domain" description="HTH cro/C1-type" evidence="1">
    <location>
        <begin position="18"/>
        <end position="90"/>
    </location>
</feature>
<organism evidence="2 3">
    <name type="scientific">Sinomonas terrae</name>
    <dbReference type="NCBI Taxonomy" id="2908838"/>
    <lineage>
        <taxon>Bacteria</taxon>
        <taxon>Bacillati</taxon>
        <taxon>Actinomycetota</taxon>
        <taxon>Actinomycetes</taxon>
        <taxon>Micrococcales</taxon>
        <taxon>Micrococcaceae</taxon>
        <taxon>Sinomonas</taxon>
    </lineage>
</organism>
<keyword evidence="3" id="KW-1185">Reference proteome</keyword>
<dbReference type="Gene3D" id="3.30.450.180">
    <property type="match status" value="1"/>
</dbReference>
<dbReference type="PANTHER" id="PTHR35010:SF3">
    <property type="entry name" value="BLL4873 PROTEIN"/>
    <property type="match status" value="1"/>
</dbReference>
<dbReference type="EMBL" id="JAKZBV010000001">
    <property type="protein sequence ID" value="MCH6469044.1"/>
    <property type="molecule type" value="Genomic_DNA"/>
</dbReference>
<accession>A0ABS9TX95</accession>
<dbReference type="RefSeq" id="WP_241051239.1">
    <property type="nucleotide sequence ID" value="NZ_JAKZBV010000001.1"/>
</dbReference>
<protein>
    <submittedName>
        <fullName evidence="2">Helix-turn-helix transcriptional regulator</fullName>
    </submittedName>
</protein>
<dbReference type="Pfam" id="PF17765">
    <property type="entry name" value="MLTR_LBD"/>
    <property type="match status" value="1"/>
</dbReference>
<dbReference type="Pfam" id="PF13560">
    <property type="entry name" value="HTH_31"/>
    <property type="match status" value="1"/>
</dbReference>
<proteinExistence type="predicted"/>
<dbReference type="SUPFAM" id="SSF47413">
    <property type="entry name" value="lambda repressor-like DNA-binding domains"/>
    <property type="match status" value="1"/>
</dbReference>
<dbReference type="Proteomes" id="UP001202922">
    <property type="component" value="Unassembled WGS sequence"/>
</dbReference>
<dbReference type="InterPro" id="IPR010982">
    <property type="entry name" value="Lambda_DNA-bd_dom_sf"/>
</dbReference>
<sequence length="275" mass="31301">MERVSSPVPERYRRLGEFLRLKRERLLPDEVGLPSSGRRRTQGLRREEVASIANVGVSWYTWLEQGRAAGASIEVLDAVAAALRLDADEHRYVLGLARVDGGARVLEPSPADYSRYAGLAETITAPAYVIDPCWRVIATNNPARECFETEIGKSRLEKFFLESDFSTRFLNEDLIGRSLVEQFRAQSARYPEDLIFDRTAQRLRARSALFRKYWDLHVVGESYREDITFRHAKLGLLTFEPLSLTFDDEAQLRLITYLPGRQARMSSAGSAREAK</sequence>
<dbReference type="CDD" id="cd00093">
    <property type="entry name" value="HTH_XRE"/>
    <property type="match status" value="1"/>
</dbReference>
<dbReference type="SMART" id="SM00530">
    <property type="entry name" value="HTH_XRE"/>
    <property type="match status" value="1"/>
</dbReference>
<reference evidence="2 3" key="1">
    <citation type="submission" date="2022-03" db="EMBL/GenBank/DDBJ databases">
        <title>Sinomonas sp. isolated from a soil.</title>
        <authorList>
            <person name="Han J."/>
            <person name="Kim D.-U."/>
        </authorList>
    </citation>
    <scope>NUCLEOTIDE SEQUENCE [LARGE SCALE GENOMIC DNA]</scope>
    <source>
        <strain evidence="2 3">5-5</strain>
    </source>
</reference>
<comment type="caution">
    <text evidence="2">The sequence shown here is derived from an EMBL/GenBank/DDBJ whole genome shotgun (WGS) entry which is preliminary data.</text>
</comment>
<evidence type="ECO:0000313" key="3">
    <source>
        <dbReference type="Proteomes" id="UP001202922"/>
    </source>
</evidence>
<evidence type="ECO:0000313" key="2">
    <source>
        <dbReference type="EMBL" id="MCH6469044.1"/>
    </source>
</evidence>
<evidence type="ECO:0000259" key="1">
    <source>
        <dbReference type="SMART" id="SM00530"/>
    </source>
</evidence>
<dbReference type="Gene3D" id="1.10.260.40">
    <property type="entry name" value="lambda repressor-like DNA-binding domains"/>
    <property type="match status" value="1"/>
</dbReference>